<comment type="similarity">
    <text evidence="2">Belongs to the aspartate/ornithine carbamoyltransferase superfamily.</text>
</comment>
<dbReference type="InterPro" id="IPR036901">
    <property type="entry name" value="Asp/Orn_carbamoylTrfase_sf"/>
</dbReference>
<dbReference type="InterPro" id="IPR006131">
    <property type="entry name" value="Asp_carbamoyltransf_Asp/Orn-bd"/>
</dbReference>
<dbReference type="NCBIfam" id="NF005538">
    <property type="entry name" value="PRK07200.1"/>
    <property type="match status" value="1"/>
</dbReference>
<dbReference type="GO" id="GO:0019240">
    <property type="term" value="P:citrulline biosynthetic process"/>
    <property type="evidence" value="ECO:0007669"/>
    <property type="project" value="TreeGrafter"/>
</dbReference>
<dbReference type="EMBL" id="JARUIS010000010">
    <property type="protein sequence ID" value="MDS1003558.1"/>
    <property type="molecule type" value="Genomic_DNA"/>
</dbReference>
<dbReference type="NCBIfam" id="TIGR03316">
    <property type="entry name" value="ygeW"/>
    <property type="match status" value="1"/>
</dbReference>
<dbReference type="GO" id="GO:0016597">
    <property type="term" value="F:amino acid binding"/>
    <property type="evidence" value="ECO:0007669"/>
    <property type="project" value="InterPro"/>
</dbReference>
<dbReference type="Proteomes" id="UP001182303">
    <property type="component" value="Unassembled WGS sequence"/>
</dbReference>
<evidence type="ECO:0000256" key="1">
    <source>
        <dbReference type="ARBA" id="ARBA00022679"/>
    </source>
</evidence>
<organism evidence="5 6">
    <name type="scientific">Clostridium sporogenes</name>
    <dbReference type="NCBI Taxonomy" id="1509"/>
    <lineage>
        <taxon>Bacteria</taxon>
        <taxon>Bacillati</taxon>
        <taxon>Bacillota</taxon>
        <taxon>Clostridia</taxon>
        <taxon>Eubacteriales</taxon>
        <taxon>Clostridiaceae</taxon>
        <taxon>Clostridium</taxon>
    </lineage>
</organism>
<gene>
    <name evidence="5" type="primary">ygeW</name>
    <name evidence="5" type="ORF">P9J83_08620</name>
</gene>
<dbReference type="SUPFAM" id="SSF53671">
    <property type="entry name" value="Aspartate/ornithine carbamoyltransferase"/>
    <property type="match status" value="1"/>
</dbReference>
<dbReference type="GO" id="GO:0042450">
    <property type="term" value="P:L-arginine biosynthetic process via ornithine"/>
    <property type="evidence" value="ECO:0007669"/>
    <property type="project" value="TreeGrafter"/>
</dbReference>
<dbReference type="Pfam" id="PF00185">
    <property type="entry name" value="OTCace"/>
    <property type="match status" value="1"/>
</dbReference>
<evidence type="ECO:0000259" key="4">
    <source>
        <dbReference type="Pfam" id="PF02729"/>
    </source>
</evidence>
<comment type="caution">
    <text evidence="5">The sequence shown here is derived from an EMBL/GenBank/DDBJ whole genome shotgun (WGS) entry which is preliminary data.</text>
</comment>
<proteinExistence type="inferred from homology"/>
<dbReference type="PANTHER" id="PTHR45753">
    <property type="entry name" value="ORNITHINE CARBAMOYLTRANSFERASE, MITOCHONDRIAL"/>
    <property type="match status" value="1"/>
</dbReference>
<dbReference type="EC" id="2.1.3.-" evidence="5"/>
<evidence type="ECO:0000313" key="5">
    <source>
        <dbReference type="EMBL" id="MDS1003558.1"/>
    </source>
</evidence>
<dbReference type="InterPro" id="IPR017702">
    <property type="entry name" value="Carbamoyltransferase_YgeW"/>
</dbReference>
<dbReference type="InterPro" id="IPR006130">
    <property type="entry name" value="Asp/Orn_carbamoylTrfase"/>
</dbReference>
<protein>
    <submittedName>
        <fullName evidence="5">Knotted carbamoyltransferase YgeW</fullName>
        <ecNumber evidence="5">2.1.3.-</ecNumber>
    </submittedName>
</protein>
<dbReference type="PANTHER" id="PTHR45753:SF3">
    <property type="entry name" value="ORNITHINE TRANSCARBAMYLASE, MITOCHONDRIAL"/>
    <property type="match status" value="1"/>
</dbReference>
<reference evidence="5" key="1">
    <citation type="submission" date="2023-04" db="EMBL/GenBank/DDBJ databases">
        <title>Assessment of the microbiological origin of a defect in Grana Padano cheese.</title>
        <authorList>
            <person name="Zago M."/>
            <person name="Rossetti L."/>
            <person name="Bonvini B."/>
            <person name="Carminati D."/>
            <person name="Giraffa G."/>
        </authorList>
    </citation>
    <scope>NUCLEOTIDE SEQUENCE</scope>
    <source>
        <strain evidence="5">4990</strain>
    </source>
</reference>
<dbReference type="RefSeq" id="WP_310943512.1">
    <property type="nucleotide sequence ID" value="NZ_JARUIS010000010.1"/>
</dbReference>
<evidence type="ECO:0000256" key="2">
    <source>
        <dbReference type="RuleBase" id="RU003634"/>
    </source>
</evidence>
<sequence length="398" mass="45071">MQDIKKLIEELKNIEFEKMYNNDFFLTWEKTDDELKAVFTVADILRKMREKNISPKVFDSGLGISVFRDNSTRTRFSFASACNLLGLEVQDLDEGKSQIAHGETVRETANMISFMADVIGIRDDMFIGKGNKYMHEVSEAVQEGCESGVLEQRPTLVNLQCDIDHPTQCMADLLHMIHYFGGIENLKGKKIAMSWAYSPSYGKPLSVPQGVVGLMTRMGMEVVLAHPEGYDLMPEVEEVAIKNAKASGGKFTKTNSMKEAFKDADIVYPKSWAPFAFMERRTDLYGEGKFEEIDVLEKELLGENAKHKDWECTEEMMNLTKDGKALYLHCLPADITGVSCKEGEVAASVFDHYREPLYKEAGYKPYIIAAMMFLSKVKNPALKFEELIKANNPRFYGK</sequence>
<dbReference type="PRINTS" id="PR00101">
    <property type="entry name" value="ATCASE"/>
</dbReference>
<evidence type="ECO:0000313" key="6">
    <source>
        <dbReference type="Proteomes" id="UP001182303"/>
    </source>
</evidence>
<evidence type="ECO:0000259" key="3">
    <source>
        <dbReference type="Pfam" id="PF00185"/>
    </source>
</evidence>
<name>A0AAE4FKL4_CLOSG</name>
<dbReference type="Gene3D" id="3.40.50.1370">
    <property type="entry name" value="Aspartate/ornithine carbamoyltransferase"/>
    <property type="match status" value="2"/>
</dbReference>
<dbReference type="AlphaFoldDB" id="A0AAE4FKL4"/>
<dbReference type="PRINTS" id="PR00100">
    <property type="entry name" value="AOTCASE"/>
</dbReference>
<feature type="domain" description="Aspartate/ornithine carbamoyltransferase carbamoyl-P binding" evidence="4">
    <location>
        <begin position="25"/>
        <end position="176"/>
    </location>
</feature>
<keyword evidence="1 2" id="KW-0808">Transferase</keyword>
<dbReference type="Pfam" id="PF02729">
    <property type="entry name" value="OTCace_N"/>
    <property type="match status" value="1"/>
</dbReference>
<accession>A0AAE4FKL4</accession>
<dbReference type="InterPro" id="IPR006132">
    <property type="entry name" value="Asp/Orn_carbamoyltranf_P-bd"/>
</dbReference>
<dbReference type="GO" id="GO:0004585">
    <property type="term" value="F:ornithine carbamoyltransferase activity"/>
    <property type="evidence" value="ECO:0007669"/>
    <property type="project" value="TreeGrafter"/>
</dbReference>
<feature type="domain" description="Aspartate/ornithine carbamoyltransferase Asp/Orn-binding" evidence="3">
    <location>
        <begin position="212"/>
        <end position="373"/>
    </location>
</feature>